<organism evidence="1 2">
    <name type="scientific">Sus scrofa</name>
    <name type="common">Pig</name>
    <dbReference type="NCBI Taxonomy" id="9823"/>
    <lineage>
        <taxon>Eukaryota</taxon>
        <taxon>Metazoa</taxon>
        <taxon>Chordata</taxon>
        <taxon>Craniata</taxon>
        <taxon>Vertebrata</taxon>
        <taxon>Euteleostomi</taxon>
        <taxon>Mammalia</taxon>
        <taxon>Eutheria</taxon>
        <taxon>Laurasiatheria</taxon>
        <taxon>Artiodactyla</taxon>
        <taxon>Suina</taxon>
        <taxon>Suidae</taxon>
        <taxon>Sus</taxon>
    </lineage>
</organism>
<dbReference type="Ensembl" id="ENSSSCT00035099181.1">
    <property type="protein sequence ID" value="ENSSSCP00035041958.1"/>
    <property type="gene ID" value="ENSSSCG00035073194.1"/>
</dbReference>
<protein>
    <submittedName>
        <fullName evidence="1">Uncharacterized protein</fullName>
    </submittedName>
</protein>
<accession>A0A8D1B3Q7</accession>
<dbReference type="AlphaFoldDB" id="A0A8D1B3Q7"/>
<evidence type="ECO:0000313" key="1">
    <source>
        <dbReference type="Ensembl" id="ENSSSCP00035041958.1"/>
    </source>
</evidence>
<dbReference type="Pfam" id="PF00062">
    <property type="entry name" value="Lys"/>
    <property type="match status" value="1"/>
</dbReference>
<proteinExistence type="predicted"/>
<dbReference type="InterPro" id="IPR001916">
    <property type="entry name" value="Glyco_hydro_22"/>
</dbReference>
<dbReference type="Gene3D" id="1.10.530.10">
    <property type="match status" value="1"/>
</dbReference>
<dbReference type="PROSITE" id="PS51348">
    <property type="entry name" value="GLYCOSYL_HYDROL_F22_2"/>
    <property type="match status" value="1"/>
</dbReference>
<dbReference type="Proteomes" id="UP000694720">
    <property type="component" value="Unplaced"/>
</dbReference>
<reference evidence="1" key="1">
    <citation type="submission" date="2025-08" db="UniProtKB">
        <authorList>
            <consortium name="Ensembl"/>
        </authorList>
    </citation>
    <scope>IDENTIFICATION</scope>
</reference>
<sequence>KINRVLDVTDTELMRKTINGTIFNRDLGSSLDQKGVDDFRGVVTGDWTCIPHGDAGFPNPLSNHKQDGPSEFGIVKNNSGHWKPDGVSHSAKLCVLFIHSLVERHIVSDLTGNHEVAGSIPGFAQWGSLSAVCLGHSLS</sequence>
<evidence type="ECO:0000313" key="2">
    <source>
        <dbReference type="Proteomes" id="UP000694720"/>
    </source>
</evidence>
<dbReference type="SUPFAM" id="SSF53955">
    <property type="entry name" value="Lysozyme-like"/>
    <property type="match status" value="1"/>
</dbReference>
<name>A0A8D1B3Q7_PIG</name>
<dbReference type="InterPro" id="IPR023346">
    <property type="entry name" value="Lysozyme-like_dom_sf"/>
</dbReference>